<name>A0ABQ8SDK5_PERAM</name>
<feature type="domain" description="Reverse transcriptase" evidence="1">
    <location>
        <begin position="1"/>
        <end position="89"/>
    </location>
</feature>
<dbReference type="Pfam" id="PF00078">
    <property type="entry name" value="RVT_1"/>
    <property type="match status" value="1"/>
</dbReference>
<sequence length="160" mass="18228">MQGDPMSPTLFNIYTADVNHIGEEGPKAELILYTDNMVIRAAEEDEDVQRAIQLETWAEENNLQINEEKTVQMTFRKGGKSTPKDNITLHKKPLQKLSPISCPRVTSSPQLSQNTLQHEHHNHISLQRHFLHSCLTPPVAVSLQYHHLFFCVSPSTEFNT</sequence>
<dbReference type="PROSITE" id="PS50878">
    <property type="entry name" value="RT_POL"/>
    <property type="match status" value="1"/>
</dbReference>
<evidence type="ECO:0000313" key="2">
    <source>
        <dbReference type="EMBL" id="KAJ4432115.1"/>
    </source>
</evidence>
<evidence type="ECO:0000313" key="3">
    <source>
        <dbReference type="Proteomes" id="UP001148838"/>
    </source>
</evidence>
<keyword evidence="3" id="KW-1185">Reference proteome</keyword>
<evidence type="ECO:0000259" key="1">
    <source>
        <dbReference type="PROSITE" id="PS50878"/>
    </source>
</evidence>
<dbReference type="InterPro" id="IPR000477">
    <property type="entry name" value="RT_dom"/>
</dbReference>
<proteinExistence type="predicted"/>
<dbReference type="EMBL" id="JAJSOF020000029">
    <property type="protein sequence ID" value="KAJ4432115.1"/>
    <property type="molecule type" value="Genomic_DNA"/>
</dbReference>
<reference evidence="2 3" key="1">
    <citation type="journal article" date="2022" name="Allergy">
        <title>Genome assembly and annotation of Periplaneta americana reveal a comprehensive cockroach allergen profile.</title>
        <authorList>
            <person name="Wang L."/>
            <person name="Xiong Q."/>
            <person name="Saelim N."/>
            <person name="Wang L."/>
            <person name="Nong W."/>
            <person name="Wan A.T."/>
            <person name="Shi M."/>
            <person name="Liu X."/>
            <person name="Cao Q."/>
            <person name="Hui J.H.L."/>
            <person name="Sookrung N."/>
            <person name="Leung T.F."/>
            <person name="Tungtrongchitr A."/>
            <person name="Tsui S.K.W."/>
        </authorList>
    </citation>
    <scope>NUCLEOTIDE SEQUENCE [LARGE SCALE GENOMIC DNA]</scope>
    <source>
        <strain evidence="2">PWHHKU_190912</strain>
    </source>
</reference>
<gene>
    <name evidence="2" type="ORF">ANN_20730</name>
</gene>
<dbReference type="Proteomes" id="UP001148838">
    <property type="component" value="Unassembled WGS sequence"/>
</dbReference>
<organism evidence="2 3">
    <name type="scientific">Periplaneta americana</name>
    <name type="common">American cockroach</name>
    <name type="synonym">Blatta americana</name>
    <dbReference type="NCBI Taxonomy" id="6978"/>
    <lineage>
        <taxon>Eukaryota</taxon>
        <taxon>Metazoa</taxon>
        <taxon>Ecdysozoa</taxon>
        <taxon>Arthropoda</taxon>
        <taxon>Hexapoda</taxon>
        <taxon>Insecta</taxon>
        <taxon>Pterygota</taxon>
        <taxon>Neoptera</taxon>
        <taxon>Polyneoptera</taxon>
        <taxon>Dictyoptera</taxon>
        <taxon>Blattodea</taxon>
        <taxon>Blattoidea</taxon>
        <taxon>Blattidae</taxon>
        <taxon>Blattinae</taxon>
        <taxon>Periplaneta</taxon>
    </lineage>
</organism>
<accession>A0ABQ8SDK5</accession>
<comment type="caution">
    <text evidence="2">The sequence shown here is derived from an EMBL/GenBank/DDBJ whole genome shotgun (WGS) entry which is preliminary data.</text>
</comment>
<protein>
    <recommendedName>
        <fullName evidence="1">Reverse transcriptase domain-containing protein</fullName>
    </recommendedName>
</protein>